<dbReference type="Gramene" id="ERN16295">
    <property type="protein sequence ID" value="ERN16295"/>
    <property type="gene ID" value="AMTR_s00063p00197850"/>
</dbReference>
<dbReference type="HOGENOM" id="CLU_2815821_0_0_1"/>
<protein>
    <submittedName>
        <fullName evidence="1">Uncharacterized protein</fullName>
    </submittedName>
</protein>
<accession>U5D228</accession>
<name>U5D228_AMBTC</name>
<gene>
    <name evidence="1" type="ORF">AMTR_s00063p00197850</name>
</gene>
<evidence type="ECO:0000313" key="1">
    <source>
        <dbReference type="EMBL" id="ERN16295.1"/>
    </source>
</evidence>
<keyword evidence="2" id="KW-1185">Reference proteome</keyword>
<organism evidence="1 2">
    <name type="scientific">Amborella trichopoda</name>
    <dbReference type="NCBI Taxonomy" id="13333"/>
    <lineage>
        <taxon>Eukaryota</taxon>
        <taxon>Viridiplantae</taxon>
        <taxon>Streptophyta</taxon>
        <taxon>Embryophyta</taxon>
        <taxon>Tracheophyta</taxon>
        <taxon>Spermatophyta</taxon>
        <taxon>Magnoliopsida</taxon>
        <taxon>Amborellales</taxon>
        <taxon>Amborellaceae</taxon>
        <taxon>Amborella</taxon>
    </lineage>
</organism>
<dbReference type="Proteomes" id="UP000017836">
    <property type="component" value="Unassembled WGS sequence"/>
</dbReference>
<dbReference type="AlphaFoldDB" id="U5D228"/>
<evidence type="ECO:0000313" key="2">
    <source>
        <dbReference type="Proteomes" id="UP000017836"/>
    </source>
</evidence>
<proteinExistence type="predicted"/>
<reference evidence="2" key="1">
    <citation type="journal article" date="2013" name="Science">
        <title>The Amborella genome and the evolution of flowering plants.</title>
        <authorList>
            <consortium name="Amborella Genome Project"/>
        </authorList>
    </citation>
    <scope>NUCLEOTIDE SEQUENCE [LARGE SCALE GENOMIC DNA]</scope>
</reference>
<sequence length="67" mass="7853">MKHLLICDRCIELANNLKTYREAWILPKRSGYCHGHVQLEDAVISSKRVNRVFKDYNGKVFICEMTP</sequence>
<dbReference type="EMBL" id="KI392467">
    <property type="protein sequence ID" value="ERN16295.1"/>
    <property type="molecule type" value="Genomic_DNA"/>
</dbReference>